<proteinExistence type="predicted"/>
<evidence type="ECO:0000313" key="2">
    <source>
        <dbReference type="WBParaSite" id="PS1159_v2.g12711.t1"/>
    </source>
</evidence>
<protein>
    <submittedName>
        <fullName evidence="2">Uncharacterized protein</fullName>
    </submittedName>
</protein>
<evidence type="ECO:0000313" key="1">
    <source>
        <dbReference type="Proteomes" id="UP000887580"/>
    </source>
</evidence>
<sequence length="502" mass="57222">MDKSTSADLKESCFSHISILNKSVIKEENFEVEVKNVKSEFAEHQDEACTSSSINEIVVAAVPSSSKSIQSTIKKVKTEVIEPVPEYFDKIIQPPLKKIRLIPNIVSSSFSNQVYPLNTIKHPPQLIPPRKSYIPSSVNAMTADKYEIISTRGGICPIIFCTPDKQFCYGFTPPMESTCACLGCNELIENYAAKFGNAKPATISMIKNIQGVINISLKNVVHICKPKKYLEMRSVVQKIVRPQVLLPFRIVTPENYQIRIQLNGNKHLIIFDKFDPTKCFHYFNMNSENNYMCIGCQKKKKTISAIVCLDKNGEEYVKAKTNHICEPITYEEYKIVKITDFEICSNDAGDSQLIIFDSNDKKFCRRYSWNFLKKCYFCSPCTRASKWISAKISEGCNGEKFVEAEALSHVCSPVEYTEKIFSSNYKIIYSEKGPTKLISFCGDGKNYFRRFSYTKSDKNFYCHGCKFLKKHVVTKIWKNENGEEYIQASSEHICKPVLYIPG</sequence>
<dbReference type="Proteomes" id="UP000887580">
    <property type="component" value="Unplaced"/>
</dbReference>
<accession>A0AC35F105</accession>
<dbReference type="WBParaSite" id="PS1159_v2.g12711.t1">
    <property type="protein sequence ID" value="PS1159_v2.g12711.t1"/>
    <property type="gene ID" value="PS1159_v2.g12711"/>
</dbReference>
<name>A0AC35F105_9BILA</name>
<organism evidence="1 2">
    <name type="scientific">Panagrolaimus sp. PS1159</name>
    <dbReference type="NCBI Taxonomy" id="55785"/>
    <lineage>
        <taxon>Eukaryota</taxon>
        <taxon>Metazoa</taxon>
        <taxon>Ecdysozoa</taxon>
        <taxon>Nematoda</taxon>
        <taxon>Chromadorea</taxon>
        <taxon>Rhabditida</taxon>
        <taxon>Tylenchina</taxon>
        <taxon>Panagrolaimomorpha</taxon>
        <taxon>Panagrolaimoidea</taxon>
        <taxon>Panagrolaimidae</taxon>
        <taxon>Panagrolaimus</taxon>
    </lineage>
</organism>
<reference evidence="2" key="1">
    <citation type="submission" date="2022-11" db="UniProtKB">
        <authorList>
            <consortium name="WormBaseParasite"/>
        </authorList>
    </citation>
    <scope>IDENTIFICATION</scope>
</reference>